<keyword evidence="6 9" id="KW-0675">Receptor</keyword>
<evidence type="ECO:0000256" key="7">
    <source>
        <dbReference type="ARBA" id="ARBA00023180"/>
    </source>
</evidence>
<comment type="subcellular location">
    <subcellularLocation>
        <location evidence="1">Cell membrane</location>
        <topology evidence="1">Multi-pass membrane protein</topology>
    </subcellularLocation>
</comment>
<keyword evidence="7" id="KW-0325">Glycoprotein</keyword>
<dbReference type="InterPro" id="IPR052192">
    <property type="entry name" value="Insect_Ionotropic_Sensory_Rcpt"/>
</dbReference>
<name>A0AAV4I124_9GAST</name>
<dbReference type="Gene3D" id="3.40.190.10">
    <property type="entry name" value="Periplasmic binding protein-like II"/>
    <property type="match status" value="1"/>
</dbReference>
<evidence type="ECO:0000313" key="10">
    <source>
        <dbReference type="Proteomes" id="UP000762676"/>
    </source>
</evidence>
<dbReference type="PANTHER" id="PTHR42643">
    <property type="entry name" value="IONOTROPIC RECEPTOR 20A-RELATED"/>
    <property type="match status" value="1"/>
</dbReference>
<protein>
    <submittedName>
        <fullName evidence="9">Glutamate receptor 4</fullName>
    </submittedName>
</protein>
<gene>
    <name evidence="9" type="ORF">ElyMa_006474800</name>
</gene>
<evidence type="ECO:0000313" key="9">
    <source>
        <dbReference type="EMBL" id="GFS03595.1"/>
    </source>
</evidence>
<keyword evidence="4 8" id="KW-1133">Transmembrane helix</keyword>
<keyword evidence="3 8" id="KW-0812">Transmembrane</keyword>
<comment type="caution">
    <text evidence="9">The sequence shown here is derived from an EMBL/GenBank/DDBJ whole genome shotgun (WGS) entry which is preliminary data.</text>
</comment>
<dbReference type="GO" id="GO:0005886">
    <property type="term" value="C:plasma membrane"/>
    <property type="evidence" value="ECO:0007669"/>
    <property type="project" value="UniProtKB-SubCell"/>
</dbReference>
<evidence type="ECO:0000256" key="3">
    <source>
        <dbReference type="ARBA" id="ARBA00022692"/>
    </source>
</evidence>
<reference evidence="9 10" key="1">
    <citation type="journal article" date="2021" name="Elife">
        <title>Chloroplast acquisition without the gene transfer in kleptoplastic sea slugs, Plakobranchus ocellatus.</title>
        <authorList>
            <person name="Maeda T."/>
            <person name="Takahashi S."/>
            <person name="Yoshida T."/>
            <person name="Shimamura S."/>
            <person name="Takaki Y."/>
            <person name="Nagai Y."/>
            <person name="Toyoda A."/>
            <person name="Suzuki Y."/>
            <person name="Arimoto A."/>
            <person name="Ishii H."/>
            <person name="Satoh N."/>
            <person name="Nishiyama T."/>
            <person name="Hasebe M."/>
            <person name="Maruyama T."/>
            <person name="Minagawa J."/>
            <person name="Obokata J."/>
            <person name="Shigenobu S."/>
        </authorList>
    </citation>
    <scope>NUCLEOTIDE SEQUENCE [LARGE SCALE GENOMIC DNA]</scope>
</reference>
<keyword evidence="5 8" id="KW-0472">Membrane</keyword>
<evidence type="ECO:0000256" key="5">
    <source>
        <dbReference type="ARBA" id="ARBA00023136"/>
    </source>
</evidence>
<dbReference type="Proteomes" id="UP000762676">
    <property type="component" value="Unassembled WGS sequence"/>
</dbReference>
<dbReference type="PANTHER" id="PTHR42643:SF24">
    <property type="entry name" value="IONOTROPIC RECEPTOR 60A"/>
    <property type="match status" value="1"/>
</dbReference>
<dbReference type="AlphaFoldDB" id="A0AAV4I124"/>
<feature type="transmembrane region" description="Helical" evidence="8">
    <location>
        <begin position="476"/>
        <end position="495"/>
    </location>
</feature>
<dbReference type="SUPFAM" id="SSF53850">
    <property type="entry name" value="Periplasmic binding protein-like II"/>
    <property type="match status" value="1"/>
</dbReference>
<evidence type="ECO:0000256" key="4">
    <source>
        <dbReference type="ARBA" id="ARBA00022989"/>
    </source>
</evidence>
<evidence type="ECO:0000256" key="6">
    <source>
        <dbReference type="ARBA" id="ARBA00023170"/>
    </source>
</evidence>
<keyword evidence="2" id="KW-1003">Cell membrane</keyword>
<proteinExistence type="predicted"/>
<dbReference type="EMBL" id="BMAT01013004">
    <property type="protein sequence ID" value="GFS03595.1"/>
    <property type="molecule type" value="Genomic_DNA"/>
</dbReference>
<evidence type="ECO:0000256" key="8">
    <source>
        <dbReference type="SAM" id="Phobius"/>
    </source>
</evidence>
<evidence type="ECO:0000256" key="1">
    <source>
        <dbReference type="ARBA" id="ARBA00004651"/>
    </source>
</evidence>
<evidence type="ECO:0000256" key="2">
    <source>
        <dbReference type="ARBA" id="ARBA00022475"/>
    </source>
</evidence>
<sequence>MLIVCVLGHIHLTPKPQQELQEFSALRKALFRNGSESDTFLSRNETRQWNLLLSRTVQVVRYMVCQRGARHGPHNSAFESPKSLVFIYTNELAKVMVELEQTLSCPRTFTKAISWGLDAFCEQQEVQKILMTSLDMESGIKSVVVASSYAHFIQMVLIIMTTNVDFKWRRFLHATEWLVLTIDRPFEDLTDFNYNSLPDFVTVISSQKLYIDISQKSRTQPMKSVLQIPLNLDSSLNQRDSSLSFNVSNQRLLWMSQSFLSRNMRADAVTYLSLQKSIMAGMHIPTVVVVSKPDRTAFIVKEGNRTFWVGYNIGILNILSENLGFTAELFQVTDGGFYGAFKDNGDILGVTGYLARREAGFSPMSLVTSARRHDCMDFVYPSIKNDPFYIMYRAHFGKSQLGDPRSELIDTKQDVIYVLIGPCIVIVVGLFVFLMSGAFLTKDKICGRENLSRLYDFPLEWLFQTSGFYPYHSNRILRASWGLFCVAIFAAYGALLTCNATTPPEFPKINSLEDLLRHPNFKIGVSPYNSHFLTRMKEAREGTTLANLWQVLCDQNKSDPFTFSDDKAHHIRRVLIGEYAFLGSIPRGLLPTFVDADYIGVRFVNLYKKLSRMTIPKHAFYKSDMERILTTANEMGIIDAISDQWYPPRAFLKKSKVKYDMKVHLYRLQFLLYIAIVGVVSAILSLAAEYVMHLYRIIYKRVD</sequence>
<accession>A0AAV4I124</accession>
<organism evidence="9 10">
    <name type="scientific">Elysia marginata</name>
    <dbReference type="NCBI Taxonomy" id="1093978"/>
    <lineage>
        <taxon>Eukaryota</taxon>
        <taxon>Metazoa</taxon>
        <taxon>Spiralia</taxon>
        <taxon>Lophotrochozoa</taxon>
        <taxon>Mollusca</taxon>
        <taxon>Gastropoda</taxon>
        <taxon>Heterobranchia</taxon>
        <taxon>Euthyneura</taxon>
        <taxon>Panpulmonata</taxon>
        <taxon>Sacoglossa</taxon>
        <taxon>Placobranchoidea</taxon>
        <taxon>Plakobranchidae</taxon>
        <taxon>Elysia</taxon>
    </lineage>
</organism>
<feature type="transmembrane region" description="Helical" evidence="8">
    <location>
        <begin position="670"/>
        <end position="691"/>
    </location>
</feature>
<keyword evidence="10" id="KW-1185">Reference proteome</keyword>
<feature type="transmembrane region" description="Helical" evidence="8">
    <location>
        <begin position="415"/>
        <end position="440"/>
    </location>
</feature>